<keyword evidence="1" id="KW-0732">Signal</keyword>
<dbReference type="Pfam" id="PF05960">
    <property type="entry name" value="DUF885"/>
    <property type="match status" value="1"/>
</dbReference>
<sequence length="397" mass="42749">MTALSRRGLLVAGGAMALLPARLRAATGDAGAALDAAAVEADPVRALALLKGVTGGTPALALDLEAARAGLAIDAALATAAPADRFALLLRRAAGDGLDPVSTEARLTAELAALHRRADALFTQIGDTQGDIGARYRRLWGDTRYLYTDDEAGRARAIADMTRMLDAARARLPRAFAGLPRWCGDVDVRVLSAEEIAAGKGGYRTLPTATSRGAYVVDLKDIRRRPSWTLPSVVTHELVPGHMVQLPVEAIEPPHPLRLRYTPVFAEGWATYAEQLSAAQGAFAGDPRIELGHIHWLLFRATRGLVDIGIHRHGWTIDQARARLIAWMGEPAYFAPFDTDLARIAREPAFRAAEAMAWLAIADAARGLTGTALVRFHAAMLAHGRKRIEAFPREPRR</sequence>
<protein>
    <submittedName>
        <fullName evidence="2">DUF885 family protein</fullName>
    </submittedName>
</protein>
<reference evidence="2 3" key="1">
    <citation type="submission" date="2023-02" db="EMBL/GenBank/DDBJ databases">
        <title>Genome sequence of Sphingomonas naphthae.</title>
        <authorList>
            <person name="Kim S."/>
            <person name="Heo J."/>
            <person name="Kwon S.-W."/>
        </authorList>
    </citation>
    <scope>NUCLEOTIDE SEQUENCE [LARGE SCALE GENOMIC DNA]</scope>
    <source>
        <strain evidence="2 3">KACC 18716</strain>
    </source>
</reference>
<feature type="chain" id="PRO_5047076949" evidence="1">
    <location>
        <begin position="26"/>
        <end position="397"/>
    </location>
</feature>
<dbReference type="InterPro" id="IPR006311">
    <property type="entry name" value="TAT_signal"/>
</dbReference>
<evidence type="ECO:0000313" key="2">
    <source>
        <dbReference type="EMBL" id="WCT74741.1"/>
    </source>
</evidence>
<feature type="signal peptide" evidence="1">
    <location>
        <begin position="1"/>
        <end position="25"/>
    </location>
</feature>
<gene>
    <name evidence="2" type="ORF">PQ455_05805</name>
</gene>
<dbReference type="PANTHER" id="PTHR33361">
    <property type="entry name" value="GLR0591 PROTEIN"/>
    <property type="match status" value="1"/>
</dbReference>
<dbReference type="RefSeq" id="WP_273690055.1">
    <property type="nucleotide sequence ID" value="NZ_CP117411.1"/>
</dbReference>
<name>A0ABY7TPX4_9SPHN</name>
<evidence type="ECO:0000313" key="3">
    <source>
        <dbReference type="Proteomes" id="UP001220395"/>
    </source>
</evidence>
<keyword evidence="3" id="KW-1185">Reference proteome</keyword>
<proteinExistence type="predicted"/>
<dbReference type="Proteomes" id="UP001220395">
    <property type="component" value="Chromosome"/>
</dbReference>
<accession>A0ABY7TPX4</accession>
<dbReference type="EMBL" id="CP117411">
    <property type="protein sequence ID" value="WCT74741.1"/>
    <property type="molecule type" value="Genomic_DNA"/>
</dbReference>
<organism evidence="2 3">
    <name type="scientific">Sphingomonas naphthae</name>
    <dbReference type="NCBI Taxonomy" id="1813468"/>
    <lineage>
        <taxon>Bacteria</taxon>
        <taxon>Pseudomonadati</taxon>
        <taxon>Pseudomonadota</taxon>
        <taxon>Alphaproteobacteria</taxon>
        <taxon>Sphingomonadales</taxon>
        <taxon>Sphingomonadaceae</taxon>
        <taxon>Sphingomonas</taxon>
    </lineage>
</organism>
<dbReference type="PROSITE" id="PS51318">
    <property type="entry name" value="TAT"/>
    <property type="match status" value="1"/>
</dbReference>
<dbReference type="PANTHER" id="PTHR33361:SF2">
    <property type="entry name" value="DUF885 DOMAIN-CONTAINING PROTEIN"/>
    <property type="match status" value="1"/>
</dbReference>
<evidence type="ECO:0000256" key="1">
    <source>
        <dbReference type="SAM" id="SignalP"/>
    </source>
</evidence>
<dbReference type="InterPro" id="IPR010281">
    <property type="entry name" value="DUF885"/>
</dbReference>